<accession>A0A232M6R5</accession>
<evidence type="ECO:0000256" key="1">
    <source>
        <dbReference type="SAM" id="MobiDB-lite"/>
    </source>
</evidence>
<feature type="signal peptide" evidence="2">
    <location>
        <begin position="1"/>
        <end position="21"/>
    </location>
</feature>
<protein>
    <recommendedName>
        <fullName evidence="5">Lysine-specific metallo-endopeptidase domain-containing protein</fullName>
    </recommendedName>
</protein>
<dbReference type="SUPFAM" id="SSF55486">
    <property type="entry name" value="Metalloproteases ('zincins'), catalytic domain"/>
    <property type="match status" value="1"/>
</dbReference>
<dbReference type="GO" id="GO:0008237">
    <property type="term" value="F:metallopeptidase activity"/>
    <property type="evidence" value="ECO:0007669"/>
    <property type="project" value="InterPro"/>
</dbReference>
<organism evidence="3 4">
    <name type="scientific">Elaphomyces granulatus</name>
    <dbReference type="NCBI Taxonomy" id="519963"/>
    <lineage>
        <taxon>Eukaryota</taxon>
        <taxon>Fungi</taxon>
        <taxon>Dikarya</taxon>
        <taxon>Ascomycota</taxon>
        <taxon>Pezizomycotina</taxon>
        <taxon>Eurotiomycetes</taxon>
        <taxon>Eurotiomycetidae</taxon>
        <taxon>Eurotiales</taxon>
        <taxon>Elaphomycetaceae</taxon>
        <taxon>Elaphomyces</taxon>
    </lineage>
</organism>
<dbReference type="OrthoDB" id="1896086at2759"/>
<dbReference type="InterPro" id="IPR024079">
    <property type="entry name" value="MetalloPept_cat_dom_sf"/>
</dbReference>
<gene>
    <name evidence="3" type="ORF">Egran_00162</name>
</gene>
<proteinExistence type="predicted"/>
<dbReference type="Gene3D" id="3.40.390.10">
    <property type="entry name" value="Collagenase (Catalytic Domain)"/>
    <property type="match status" value="1"/>
</dbReference>
<name>A0A232M6R5_9EURO</name>
<keyword evidence="4" id="KW-1185">Reference proteome</keyword>
<comment type="caution">
    <text evidence="3">The sequence shown here is derived from an EMBL/GenBank/DDBJ whole genome shotgun (WGS) entry which is preliminary data.</text>
</comment>
<dbReference type="AlphaFoldDB" id="A0A232M6R5"/>
<evidence type="ECO:0000256" key="2">
    <source>
        <dbReference type="SAM" id="SignalP"/>
    </source>
</evidence>
<feature type="chain" id="PRO_5012489161" description="Lysine-specific metallo-endopeptidase domain-containing protein" evidence="2">
    <location>
        <begin position="22"/>
        <end position="370"/>
    </location>
</feature>
<sequence length="370" mass="40531">MYGPKAIGLLGLITLASQVRWIQEAYTDANKLVNLAGVNSGIDWNSASALEYLGPSALNKDQQSQIQAVLANVATVKDGAAWWTPNWIRIRCDDPLRRCSKCVTPQEDEDQAVVVAYARNPAQTGQKYPDISFCPPFYGLRNLDNAMAYGSGFSNAKNKFDLSNYEGRADTFLHELLHLDLAANSVNNNPNPQVRDLSIRYGSTNPTGPRWTKVYGPKLTKILARFLPISRVSTQTGYFIQRSDDNLVLFALANYVQSKLGYYPWLPLVFDGLTDAPKVPPNHQSTDPFIGYTSNGNNPVDFVNFTTADNGGARNLEDSGNCPTVLSTGSGEDLDIGAPNPTDAYPSSYWDQRTKWLQSLDGGATVDTGS</sequence>
<feature type="region of interest" description="Disordered" evidence="1">
    <location>
        <begin position="313"/>
        <end position="344"/>
    </location>
</feature>
<reference evidence="3 4" key="1">
    <citation type="journal article" date="2015" name="Environ. Microbiol.">
        <title>Metagenome sequence of Elaphomyces granulatus from sporocarp tissue reveals Ascomycota ectomycorrhizal fingerprints of genome expansion and a Proteobacteria-rich microbiome.</title>
        <authorList>
            <person name="Quandt C.A."/>
            <person name="Kohler A."/>
            <person name="Hesse C.N."/>
            <person name="Sharpton T.J."/>
            <person name="Martin F."/>
            <person name="Spatafora J.W."/>
        </authorList>
    </citation>
    <scope>NUCLEOTIDE SEQUENCE [LARGE SCALE GENOMIC DNA]</scope>
    <source>
        <strain evidence="3 4">OSC145934</strain>
    </source>
</reference>
<dbReference type="Proteomes" id="UP000243515">
    <property type="component" value="Unassembled WGS sequence"/>
</dbReference>
<evidence type="ECO:0008006" key="5">
    <source>
        <dbReference type="Google" id="ProtNLM"/>
    </source>
</evidence>
<evidence type="ECO:0000313" key="3">
    <source>
        <dbReference type="EMBL" id="OXV12076.1"/>
    </source>
</evidence>
<evidence type="ECO:0000313" key="4">
    <source>
        <dbReference type="Proteomes" id="UP000243515"/>
    </source>
</evidence>
<feature type="compositionally biased region" description="Polar residues" evidence="1">
    <location>
        <begin position="321"/>
        <end position="330"/>
    </location>
</feature>
<keyword evidence="2" id="KW-0732">Signal</keyword>
<dbReference type="EMBL" id="NPHW01002146">
    <property type="protein sequence ID" value="OXV12076.1"/>
    <property type="molecule type" value="Genomic_DNA"/>
</dbReference>